<evidence type="ECO:0000256" key="11">
    <source>
        <dbReference type="RuleBase" id="RU000492"/>
    </source>
</evidence>
<evidence type="ECO:0000259" key="14">
    <source>
        <dbReference type="PROSITE" id="PS51195"/>
    </source>
</evidence>
<comment type="similarity">
    <text evidence="7 11">Belongs to the DEAD box helicase family.</text>
</comment>
<comment type="catalytic activity">
    <reaction evidence="8">
        <text>ATP + H2O = ADP + phosphate + H(+)</text>
        <dbReference type="Rhea" id="RHEA:13065"/>
        <dbReference type="ChEBI" id="CHEBI:15377"/>
        <dbReference type="ChEBI" id="CHEBI:15378"/>
        <dbReference type="ChEBI" id="CHEBI:30616"/>
        <dbReference type="ChEBI" id="CHEBI:43474"/>
        <dbReference type="ChEBI" id="CHEBI:456216"/>
        <dbReference type="EC" id="3.6.4.13"/>
    </reaction>
</comment>
<dbReference type="RefSeq" id="WP_194183658.1">
    <property type="nucleotide sequence ID" value="NZ_JADGIK010000008.1"/>
</dbReference>
<dbReference type="Gene3D" id="3.40.50.300">
    <property type="entry name" value="P-loop containing nucleotide triphosphate hydrolases"/>
    <property type="match status" value="2"/>
</dbReference>
<evidence type="ECO:0000259" key="13">
    <source>
        <dbReference type="PROSITE" id="PS51194"/>
    </source>
</evidence>
<dbReference type="InterPro" id="IPR027417">
    <property type="entry name" value="P-loop_NTPase"/>
</dbReference>
<dbReference type="CDD" id="cd00268">
    <property type="entry name" value="DEADc"/>
    <property type="match status" value="1"/>
</dbReference>
<dbReference type="GO" id="GO:0005524">
    <property type="term" value="F:ATP binding"/>
    <property type="evidence" value="ECO:0007669"/>
    <property type="project" value="UniProtKB-KW"/>
</dbReference>
<evidence type="ECO:0000256" key="4">
    <source>
        <dbReference type="ARBA" id="ARBA00022801"/>
    </source>
</evidence>
<dbReference type="EMBL" id="JADGIK010000008">
    <property type="protein sequence ID" value="MBF0598114.1"/>
    <property type="molecule type" value="Genomic_DNA"/>
</dbReference>
<sequence>MNFKNLNIIQPILNAIETAGYTQPTEIQELSIPIILNGHDIIGCAQTGTGKTAAFAIPIIQLLQNKPTTSKAIRTLVLTPTRELAVQINDNFKLYKNTLRISHMAIFGGVPQRGQVTALKRGADIVIATPGRLLDLIDQGFVNLREVEILVMDEADRMLDMGFVNDIKKILKHIPKKRQTLFFSATMPKNIRSFAQTMLKEPKEINVSPVSSTTESVTQSIYMVEPREKEQLLIEILRGQNLNRSLVFTRTKHGADKLIKTLTRLGVKSAAIHGNKSQSARQHALQDFRNNKITVLIATDIAARGIDIDELSFVINYEMPNVPETYVHRIGRTGRGGNFGEAVSFCSREEKSELRSIQKLIGFNIPVNHNTSCAFHLS</sequence>
<organism evidence="15 16">
    <name type="scientific">Faecalibacter rhinopitheci</name>
    <dbReference type="NCBI Taxonomy" id="2779678"/>
    <lineage>
        <taxon>Bacteria</taxon>
        <taxon>Pseudomonadati</taxon>
        <taxon>Bacteroidota</taxon>
        <taxon>Flavobacteriia</taxon>
        <taxon>Flavobacteriales</taxon>
        <taxon>Weeksellaceae</taxon>
        <taxon>Faecalibacter</taxon>
    </lineage>
</organism>
<dbReference type="Pfam" id="PF00271">
    <property type="entry name" value="Helicase_C"/>
    <property type="match status" value="1"/>
</dbReference>
<keyword evidence="5 11" id="KW-0347">Helicase</keyword>
<dbReference type="PANTHER" id="PTHR47959:SF13">
    <property type="entry name" value="ATP-DEPENDENT RNA HELICASE RHLE"/>
    <property type="match status" value="1"/>
</dbReference>
<dbReference type="EC" id="3.6.4.13" evidence="1"/>
<dbReference type="InterPro" id="IPR000629">
    <property type="entry name" value="RNA-helicase_DEAD-box_CS"/>
</dbReference>
<gene>
    <name evidence="15" type="ORF">IM532_11800</name>
</gene>
<dbReference type="InterPro" id="IPR011545">
    <property type="entry name" value="DEAD/DEAH_box_helicase_dom"/>
</dbReference>
<dbReference type="PROSITE" id="PS51194">
    <property type="entry name" value="HELICASE_CTER"/>
    <property type="match status" value="1"/>
</dbReference>
<evidence type="ECO:0000256" key="3">
    <source>
        <dbReference type="ARBA" id="ARBA00022741"/>
    </source>
</evidence>
<evidence type="ECO:0000256" key="7">
    <source>
        <dbReference type="ARBA" id="ARBA00038437"/>
    </source>
</evidence>
<dbReference type="GO" id="GO:0005829">
    <property type="term" value="C:cytosol"/>
    <property type="evidence" value="ECO:0007669"/>
    <property type="project" value="TreeGrafter"/>
</dbReference>
<dbReference type="Pfam" id="PF00270">
    <property type="entry name" value="DEAD"/>
    <property type="match status" value="1"/>
</dbReference>
<evidence type="ECO:0000256" key="6">
    <source>
        <dbReference type="ARBA" id="ARBA00022840"/>
    </source>
</evidence>
<evidence type="ECO:0000256" key="9">
    <source>
        <dbReference type="ARBA" id="ARBA00074363"/>
    </source>
</evidence>
<dbReference type="InterPro" id="IPR044742">
    <property type="entry name" value="DEAD/DEAH_RhlB"/>
</dbReference>
<evidence type="ECO:0000256" key="1">
    <source>
        <dbReference type="ARBA" id="ARBA00012552"/>
    </source>
</evidence>
<dbReference type="GO" id="GO:0003724">
    <property type="term" value="F:RNA helicase activity"/>
    <property type="evidence" value="ECO:0007669"/>
    <property type="project" value="UniProtKB-EC"/>
</dbReference>
<dbReference type="GO" id="GO:0009266">
    <property type="term" value="P:response to temperature stimulus"/>
    <property type="evidence" value="ECO:0007669"/>
    <property type="project" value="UniProtKB-ARBA"/>
</dbReference>
<feature type="domain" description="DEAD-box RNA helicase Q" evidence="14">
    <location>
        <begin position="1"/>
        <end position="29"/>
    </location>
</feature>
<dbReference type="InterPro" id="IPR001650">
    <property type="entry name" value="Helicase_C-like"/>
</dbReference>
<accession>A0A8J7K4V2</accession>
<dbReference type="SMART" id="SM00490">
    <property type="entry name" value="HELICc"/>
    <property type="match status" value="1"/>
</dbReference>
<comment type="caution">
    <text evidence="15">The sequence shown here is derived from an EMBL/GenBank/DDBJ whole genome shotgun (WGS) entry which is preliminary data.</text>
</comment>
<protein>
    <recommendedName>
        <fullName evidence="9">DEAD-box ATP-dependent RNA helicase RhpA</fullName>
        <ecNumber evidence="1">3.6.4.13</ecNumber>
    </recommendedName>
</protein>
<keyword evidence="2" id="KW-0963">Cytoplasm</keyword>
<feature type="domain" description="Helicase C-terminal" evidence="13">
    <location>
        <begin position="228"/>
        <end position="378"/>
    </location>
</feature>
<dbReference type="Proteomes" id="UP000608754">
    <property type="component" value="Unassembled WGS sequence"/>
</dbReference>
<keyword evidence="16" id="KW-1185">Reference proteome</keyword>
<keyword evidence="3 11" id="KW-0547">Nucleotide-binding</keyword>
<dbReference type="GO" id="GO:0016787">
    <property type="term" value="F:hydrolase activity"/>
    <property type="evidence" value="ECO:0007669"/>
    <property type="project" value="UniProtKB-KW"/>
</dbReference>
<dbReference type="PROSITE" id="PS51192">
    <property type="entry name" value="HELICASE_ATP_BIND_1"/>
    <property type="match status" value="1"/>
</dbReference>
<dbReference type="CDD" id="cd18787">
    <property type="entry name" value="SF2_C_DEAD"/>
    <property type="match status" value="1"/>
</dbReference>
<dbReference type="SUPFAM" id="SSF52540">
    <property type="entry name" value="P-loop containing nucleoside triphosphate hydrolases"/>
    <property type="match status" value="1"/>
</dbReference>
<proteinExistence type="inferred from homology"/>
<dbReference type="FunFam" id="3.40.50.300:FF:000108">
    <property type="entry name" value="ATP-dependent RNA helicase RhlE"/>
    <property type="match status" value="1"/>
</dbReference>
<dbReference type="PANTHER" id="PTHR47959">
    <property type="entry name" value="ATP-DEPENDENT RNA HELICASE RHLE-RELATED"/>
    <property type="match status" value="1"/>
</dbReference>
<dbReference type="InterPro" id="IPR014001">
    <property type="entry name" value="Helicase_ATP-bd"/>
</dbReference>
<dbReference type="SMART" id="SM00487">
    <property type="entry name" value="DEXDc"/>
    <property type="match status" value="1"/>
</dbReference>
<evidence type="ECO:0000313" key="16">
    <source>
        <dbReference type="Proteomes" id="UP000608754"/>
    </source>
</evidence>
<evidence type="ECO:0000259" key="12">
    <source>
        <dbReference type="PROSITE" id="PS51192"/>
    </source>
</evidence>
<dbReference type="PROSITE" id="PS00039">
    <property type="entry name" value="DEAD_ATP_HELICASE"/>
    <property type="match status" value="1"/>
</dbReference>
<evidence type="ECO:0000256" key="2">
    <source>
        <dbReference type="ARBA" id="ARBA00022490"/>
    </source>
</evidence>
<keyword evidence="6 11" id="KW-0067">ATP-binding</keyword>
<evidence type="ECO:0000313" key="15">
    <source>
        <dbReference type="EMBL" id="MBF0598114.1"/>
    </source>
</evidence>
<keyword evidence="4 11" id="KW-0378">Hydrolase</keyword>
<name>A0A8J7K4V2_9FLAO</name>
<evidence type="ECO:0000256" key="10">
    <source>
        <dbReference type="PROSITE-ProRule" id="PRU00552"/>
    </source>
</evidence>
<feature type="short sequence motif" description="Q motif" evidence="10">
    <location>
        <begin position="1"/>
        <end position="29"/>
    </location>
</feature>
<dbReference type="GO" id="GO:0042255">
    <property type="term" value="P:ribosome assembly"/>
    <property type="evidence" value="ECO:0007669"/>
    <property type="project" value="UniProtKB-ARBA"/>
</dbReference>
<dbReference type="InterPro" id="IPR014014">
    <property type="entry name" value="RNA_helicase_DEAD_Q_motif"/>
</dbReference>
<dbReference type="PROSITE" id="PS51195">
    <property type="entry name" value="Q_MOTIF"/>
    <property type="match status" value="1"/>
</dbReference>
<evidence type="ECO:0000256" key="8">
    <source>
        <dbReference type="ARBA" id="ARBA00047984"/>
    </source>
</evidence>
<evidence type="ECO:0000256" key="5">
    <source>
        <dbReference type="ARBA" id="ARBA00022806"/>
    </source>
</evidence>
<feature type="domain" description="Helicase ATP-binding" evidence="12">
    <location>
        <begin position="32"/>
        <end position="205"/>
    </location>
</feature>
<dbReference type="AlphaFoldDB" id="A0A8J7K4V2"/>
<dbReference type="GO" id="GO:0003676">
    <property type="term" value="F:nucleic acid binding"/>
    <property type="evidence" value="ECO:0007669"/>
    <property type="project" value="InterPro"/>
</dbReference>
<dbReference type="InterPro" id="IPR050079">
    <property type="entry name" value="DEAD_box_RNA_helicase"/>
</dbReference>
<reference evidence="15" key="1">
    <citation type="submission" date="2020-10" db="EMBL/GenBank/DDBJ databases">
        <authorList>
            <person name="Lu T."/>
            <person name="Wang Q."/>
            <person name="Han X."/>
        </authorList>
    </citation>
    <scope>NUCLEOTIDE SEQUENCE</scope>
    <source>
        <strain evidence="15">WQ 117</strain>
    </source>
</reference>